<dbReference type="AlphaFoldDB" id="A0A1M6PQY2"/>
<dbReference type="Proteomes" id="UP000184275">
    <property type="component" value="Unassembled WGS sequence"/>
</dbReference>
<organism evidence="1 2">
    <name type="scientific">Fibrobacter intestinalis</name>
    <dbReference type="NCBI Taxonomy" id="28122"/>
    <lineage>
        <taxon>Bacteria</taxon>
        <taxon>Pseudomonadati</taxon>
        <taxon>Fibrobacterota</taxon>
        <taxon>Fibrobacteria</taxon>
        <taxon>Fibrobacterales</taxon>
        <taxon>Fibrobacteraceae</taxon>
        <taxon>Fibrobacter</taxon>
    </lineage>
</organism>
<dbReference type="EMBL" id="FRAW01000001">
    <property type="protein sequence ID" value="SHK10337.1"/>
    <property type="molecule type" value="Genomic_DNA"/>
</dbReference>
<evidence type="ECO:0000313" key="2">
    <source>
        <dbReference type="Proteomes" id="UP000184275"/>
    </source>
</evidence>
<keyword evidence="2" id="KW-1185">Reference proteome</keyword>
<gene>
    <name evidence="1" type="ORF">SAMN05720469_10177</name>
</gene>
<reference evidence="2" key="1">
    <citation type="submission" date="2016-11" db="EMBL/GenBank/DDBJ databases">
        <authorList>
            <person name="Varghese N."/>
            <person name="Submissions S."/>
        </authorList>
    </citation>
    <scope>NUCLEOTIDE SEQUENCE [LARGE SCALE GENOMIC DNA]</scope>
    <source>
        <strain evidence="2">UWOS</strain>
    </source>
</reference>
<evidence type="ECO:0000313" key="1">
    <source>
        <dbReference type="EMBL" id="SHK10337.1"/>
    </source>
</evidence>
<proteinExistence type="predicted"/>
<protein>
    <submittedName>
        <fullName evidence="1">Uncharacterized protein</fullName>
    </submittedName>
</protein>
<sequence>MCFENHFGEMFVRGLLQLEPGAVIEFSNPGVKTILNVDEKLNWKTSSNRPLEDMNYWNSVASGFMLVLHKSGTIYIEGDLCGTLYAPLAKIIIGQTKKIYYGRILAKDIVVHQRTKIFRVDFNPKENFIYVWRN</sequence>
<accession>A0A1M6PQY2</accession>
<name>A0A1M6PQY2_9BACT</name>
<dbReference type="RefSeq" id="WP_220386959.1">
    <property type="nucleotide sequence ID" value="NZ_FRAW01000001.1"/>
</dbReference>